<dbReference type="Proteomes" id="UP000618460">
    <property type="component" value="Unassembled WGS sequence"/>
</dbReference>
<dbReference type="PROSITE" id="PS50044">
    <property type="entry name" value="SIGMA54_3"/>
    <property type="match status" value="1"/>
</dbReference>
<dbReference type="GO" id="GO:0003677">
    <property type="term" value="F:DNA binding"/>
    <property type="evidence" value="ECO:0007669"/>
    <property type="project" value="UniProtKB-KW"/>
</dbReference>
<evidence type="ECO:0000256" key="5">
    <source>
        <dbReference type="ARBA" id="ARBA00023015"/>
    </source>
</evidence>
<evidence type="ECO:0000256" key="6">
    <source>
        <dbReference type="ARBA" id="ARBA00023082"/>
    </source>
</evidence>
<keyword evidence="8" id="KW-0804">Transcription</keyword>
<evidence type="ECO:0000256" key="2">
    <source>
        <dbReference type="ARBA" id="ARBA00022478"/>
    </source>
</evidence>
<keyword evidence="2" id="KW-0240">DNA-directed RNA polymerase</keyword>
<dbReference type="Pfam" id="PF04963">
    <property type="entry name" value="Sigma54_CBD"/>
    <property type="match status" value="1"/>
</dbReference>
<keyword evidence="7" id="KW-0238">DNA-binding</keyword>
<dbReference type="NCBIfam" id="TIGR02395">
    <property type="entry name" value="rpoN_sigma"/>
    <property type="match status" value="1"/>
</dbReference>
<feature type="domain" description="RNA polymerase sigma factor 54 DNA-binding" evidence="9">
    <location>
        <begin position="274"/>
        <end position="431"/>
    </location>
</feature>
<dbReference type="Pfam" id="PF00309">
    <property type="entry name" value="Sigma54_AID"/>
    <property type="match status" value="1"/>
</dbReference>
<dbReference type="GO" id="GO:0006352">
    <property type="term" value="P:DNA-templated transcription initiation"/>
    <property type="evidence" value="ECO:0007669"/>
    <property type="project" value="InterPro"/>
</dbReference>
<dbReference type="RefSeq" id="WP_117157063.1">
    <property type="nucleotide sequence ID" value="NZ_BMLG01000028.1"/>
</dbReference>
<protein>
    <submittedName>
        <fullName evidence="11">RNA polymerase sigma-54 factor</fullName>
    </submittedName>
</protein>
<proteinExistence type="inferred from homology"/>
<dbReference type="GO" id="GO:0001216">
    <property type="term" value="F:DNA-binding transcription activator activity"/>
    <property type="evidence" value="ECO:0007669"/>
    <property type="project" value="InterPro"/>
</dbReference>
<dbReference type="Gene3D" id="1.10.10.60">
    <property type="entry name" value="Homeodomain-like"/>
    <property type="match status" value="1"/>
</dbReference>
<organism evidence="11 12">
    <name type="scientific">Paraliobacillus quinghaiensis</name>
    <dbReference type="NCBI Taxonomy" id="470815"/>
    <lineage>
        <taxon>Bacteria</taxon>
        <taxon>Bacillati</taxon>
        <taxon>Bacillota</taxon>
        <taxon>Bacilli</taxon>
        <taxon>Bacillales</taxon>
        <taxon>Bacillaceae</taxon>
        <taxon>Paraliobacillus</taxon>
    </lineage>
</organism>
<dbReference type="PIRSF" id="PIRSF000774">
    <property type="entry name" value="RpoN"/>
    <property type="match status" value="1"/>
</dbReference>
<comment type="similarity">
    <text evidence="1">Belongs to the sigma-54 factor family.</text>
</comment>
<keyword evidence="12" id="KW-1185">Reference proteome</keyword>
<dbReference type="InterPro" id="IPR007046">
    <property type="entry name" value="RNA_pol_sigma_54_core-bd"/>
</dbReference>
<dbReference type="GO" id="GO:0016779">
    <property type="term" value="F:nucleotidyltransferase activity"/>
    <property type="evidence" value="ECO:0007669"/>
    <property type="project" value="UniProtKB-KW"/>
</dbReference>
<keyword evidence="4" id="KW-0548">Nucleotidyltransferase</keyword>
<evidence type="ECO:0000259" key="10">
    <source>
        <dbReference type="Pfam" id="PF04963"/>
    </source>
</evidence>
<dbReference type="Gene3D" id="1.10.10.1330">
    <property type="entry name" value="RNA polymerase sigma-54 factor, core-binding domain"/>
    <property type="match status" value="1"/>
</dbReference>
<dbReference type="PRINTS" id="PR00045">
    <property type="entry name" value="SIGMA54FCT"/>
</dbReference>
<dbReference type="GO" id="GO:0000428">
    <property type="term" value="C:DNA-directed RNA polymerase complex"/>
    <property type="evidence" value="ECO:0007669"/>
    <property type="project" value="UniProtKB-KW"/>
</dbReference>
<evidence type="ECO:0000313" key="11">
    <source>
        <dbReference type="EMBL" id="GGM42168.1"/>
    </source>
</evidence>
<evidence type="ECO:0000313" key="12">
    <source>
        <dbReference type="Proteomes" id="UP000618460"/>
    </source>
</evidence>
<dbReference type="PANTHER" id="PTHR32248:SF4">
    <property type="entry name" value="RNA POLYMERASE SIGMA-54 FACTOR"/>
    <property type="match status" value="1"/>
</dbReference>
<dbReference type="GO" id="GO:0016987">
    <property type="term" value="F:sigma factor activity"/>
    <property type="evidence" value="ECO:0007669"/>
    <property type="project" value="UniProtKB-KW"/>
</dbReference>
<feature type="domain" description="RNA polymerase sigma factor 54 core-binding" evidence="10">
    <location>
        <begin position="76"/>
        <end position="260"/>
    </location>
</feature>
<dbReference type="EMBL" id="BMLG01000028">
    <property type="protein sequence ID" value="GGM42168.1"/>
    <property type="molecule type" value="Genomic_DNA"/>
</dbReference>
<evidence type="ECO:0000256" key="1">
    <source>
        <dbReference type="ARBA" id="ARBA00008798"/>
    </source>
</evidence>
<sequence>MINLGLFQQQKTQLHMTPQMKQAISILQYSSTDLLEFIKKEALENPLIELDVTSFQFDRRKSHASEKSDVSPLDFIASQNNTLFDYLHEQVVVLDLSKQEQSIMEYIFLTLDESGYFRESIQDAATYLNVSSETFENALHLVQKQVEPVGIAATDLQQCLSLQMEHYYPEYEHAQAVLAYLDDLSKSNWNVIAKKLGISIDEVKEILQIIKSLNPKPGLLVDDQVTDYIVPDFYIYMEDGKSNVELNNQLIPKFNLSSEYQSMIQAEHDTETANYLQELNQRALWLRKSIDHRTTTLLKVMKAIANEQVEFFQKGPSFLKPLNLKEVAELCNVHVSTVSRATSHKYVHTQFGIFELKYFFSSGFTMNSGKTVSSQPIKQMIKDLIENENPRKPLSDQQLSLSLKEKDVDISRRTVTKYREQLNILSSTKRKLK</sequence>
<accession>A0A917TXI7</accession>
<keyword evidence="3" id="KW-0808">Transferase</keyword>
<dbReference type="InterPro" id="IPR007634">
    <property type="entry name" value="RNA_pol_sigma_54_DNA-bd"/>
</dbReference>
<dbReference type="InterPro" id="IPR038709">
    <property type="entry name" value="RpoN_core-bd_sf"/>
</dbReference>
<evidence type="ECO:0000259" key="9">
    <source>
        <dbReference type="Pfam" id="PF04552"/>
    </source>
</evidence>
<evidence type="ECO:0000256" key="8">
    <source>
        <dbReference type="ARBA" id="ARBA00023163"/>
    </source>
</evidence>
<evidence type="ECO:0000256" key="3">
    <source>
        <dbReference type="ARBA" id="ARBA00022679"/>
    </source>
</evidence>
<dbReference type="AlphaFoldDB" id="A0A917TXI7"/>
<dbReference type="PANTHER" id="PTHR32248">
    <property type="entry name" value="RNA POLYMERASE SIGMA-54 FACTOR"/>
    <property type="match status" value="1"/>
</dbReference>
<keyword evidence="6" id="KW-0731">Sigma factor</keyword>
<dbReference type="PROSITE" id="PS00718">
    <property type="entry name" value="SIGMA54_2"/>
    <property type="match status" value="1"/>
</dbReference>
<dbReference type="OrthoDB" id="9814402at2"/>
<comment type="caution">
    <text evidence="11">The sequence shown here is derived from an EMBL/GenBank/DDBJ whole genome shotgun (WGS) entry which is preliminary data.</text>
</comment>
<evidence type="ECO:0000256" key="4">
    <source>
        <dbReference type="ARBA" id="ARBA00022695"/>
    </source>
</evidence>
<name>A0A917TXI7_9BACI</name>
<keyword evidence="5" id="KW-0805">Transcription regulation</keyword>
<reference evidence="11" key="1">
    <citation type="journal article" date="2014" name="Int. J. Syst. Evol. Microbiol.">
        <title>Complete genome sequence of Corynebacterium casei LMG S-19264T (=DSM 44701T), isolated from a smear-ripened cheese.</title>
        <authorList>
            <consortium name="US DOE Joint Genome Institute (JGI-PGF)"/>
            <person name="Walter F."/>
            <person name="Albersmeier A."/>
            <person name="Kalinowski J."/>
            <person name="Ruckert C."/>
        </authorList>
    </citation>
    <scope>NUCLEOTIDE SEQUENCE</scope>
    <source>
        <strain evidence="11">CGMCC 1.6333</strain>
    </source>
</reference>
<evidence type="ECO:0000256" key="7">
    <source>
        <dbReference type="ARBA" id="ARBA00023125"/>
    </source>
</evidence>
<dbReference type="Pfam" id="PF04552">
    <property type="entry name" value="Sigma54_DBD"/>
    <property type="match status" value="1"/>
</dbReference>
<reference evidence="11" key="2">
    <citation type="submission" date="2020-09" db="EMBL/GenBank/DDBJ databases">
        <authorList>
            <person name="Sun Q."/>
            <person name="Zhou Y."/>
        </authorList>
    </citation>
    <scope>NUCLEOTIDE SEQUENCE</scope>
    <source>
        <strain evidence="11">CGMCC 1.6333</strain>
    </source>
</reference>
<dbReference type="InterPro" id="IPR000394">
    <property type="entry name" value="RNA_pol_sigma_54"/>
</dbReference>
<gene>
    <name evidence="11" type="primary">sigL</name>
    <name evidence="11" type="ORF">GCM10011351_30290</name>
</gene>